<organism evidence="3 4">
    <name type="scientific">Psychrobacillus vulpis</name>
    <dbReference type="NCBI Taxonomy" id="2325572"/>
    <lineage>
        <taxon>Bacteria</taxon>
        <taxon>Bacillati</taxon>
        <taxon>Bacillota</taxon>
        <taxon>Bacilli</taxon>
        <taxon>Bacillales</taxon>
        <taxon>Bacillaceae</taxon>
        <taxon>Psychrobacillus</taxon>
    </lineage>
</organism>
<protein>
    <submittedName>
        <fullName evidence="3">VanZ family protein</fullName>
    </submittedName>
</protein>
<evidence type="ECO:0000313" key="3">
    <source>
        <dbReference type="EMBL" id="TQR21635.1"/>
    </source>
</evidence>
<feature type="domain" description="VanZ-like" evidence="2">
    <location>
        <begin position="4"/>
        <end position="145"/>
    </location>
</feature>
<name>A0A544TW12_9BACI</name>
<dbReference type="PIRSF" id="PIRSF019083">
    <property type="entry name" value="UCP019083_VanZ"/>
    <property type="match status" value="1"/>
</dbReference>
<dbReference type="AlphaFoldDB" id="A0A544TW12"/>
<reference evidence="3 4" key="1">
    <citation type="submission" date="2019-06" db="EMBL/GenBank/DDBJ databases">
        <title>Psychrobacillus vulpis sp. nov., a new species isolated from feces of a red fox that inhabits in The Tablas de Daimiel Natural Park, Albacete, Spain.</title>
        <authorList>
            <person name="Rodriguez M."/>
            <person name="Reina J.C."/>
            <person name="Bejar V."/>
            <person name="Llamas I."/>
        </authorList>
    </citation>
    <scope>NUCLEOTIDE SEQUENCE [LARGE SCALE GENOMIC DNA]</scope>
    <source>
        <strain evidence="3 4">Z8</strain>
    </source>
</reference>
<dbReference type="RefSeq" id="WP_142640760.1">
    <property type="nucleotide sequence ID" value="NZ_VDGI01000001.1"/>
</dbReference>
<comment type="caution">
    <text evidence="3">The sequence shown here is derived from an EMBL/GenBank/DDBJ whole genome shotgun (WGS) entry which is preliminary data.</text>
</comment>
<dbReference type="NCBIfam" id="NF037970">
    <property type="entry name" value="vanZ_1"/>
    <property type="match status" value="1"/>
</dbReference>
<dbReference type="OrthoDB" id="291892at2"/>
<gene>
    <name evidence="3" type="ORF">FG384_01385</name>
</gene>
<evidence type="ECO:0000313" key="4">
    <source>
        <dbReference type="Proteomes" id="UP000316626"/>
    </source>
</evidence>
<keyword evidence="1" id="KW-0472">Membrane</keyword>
<sequence length="158" mass="18046">MKKIVPLLFLLIIVFVSSGQTSEQQSLLPILEKWLPNKPFESLLSKLQIPYWGIMVSIDERGYYRFIEFLIRKGTHFFYFGVIALAIYAALPRFKYRIFTAGVLTMLFAIADEFHQSLTSGRTASAQDVMLDTAGAFTALLLWTCIQLVIKQRKSANE</sequence>
<dbReference type="Proteomes" id="UP000316626">
    <property type="component" value="Unassembled WGS sequence"/>
</dbReference>
<accession>A0A544TW12</accession>
<keyword evidence="1" id="KW-1133">Transmembrane helix</keyword>
<feature type="transmembrane region" description="Helical" evidence="1">
    <location>
        <begin position="98"/>
        <end position="117"/>
    </location>
</feature>
<feature type="transmembrane region" description="Helical" evidence="1">
    <location>
        <begin position="74"/>
        <end position="91"/>
    </location>
</feature>
<keyword evidence="4" id="KW-1185">Reference proteome</keyword>
<evidence type="ECO:0000259" key="2">
    <source>
        <dbReference type="Pfam" id="PF04892"/>
    </source>
</evidence>
<evidence type="ECO:0000256" key="1">
    <source>
        <dbReference type="SAM" id="Phobius"/>
    </source>
</evidence>
<proteinExistence type="predicted"/>
<keyword evidence="1" id="KW-0812">Transmembrane</keyword>
<dbReference type="Pfam" id="PF04892">
    <property type="entry name" value="VanZ"/>
    <property type="match status" value="1"/>
</dbReference>
<dbReference type="EMBL" id="VDGI01000001">
    <property type="protein sequence ID" value="TQR21635.1"/>
    <property type="molecule type" value="Genomic_DNA"/>
</dbReference>
<dbReference type="InterPro" id="IPR016747">
    <property type="entry name" value="Phosphotransbutyrylase"/>
</dbReference>
<feature type="transmembrane region" description="Helical" evidence="1">
    <location>
        <begin position="129"/>
        <end position="150"/>
    </location>
</feature>
<dbReference type="InterPro" id="IPR006976">
    <property type="entry name" value="VanZ-like"/>
</dbReference>